<feature type="transmembrane region" description="Helical" evidence="9">
    <location>
        <begin position="128"/>
        <end position="148"/>
    </location>
</feature>
<dbReference type="VEuPathDB" id="AmoebaDB:DICPUDRAFT_149807"/>
<gene>
    <name evidence="11" type="ORF">DICPUDRAFT_149807</name>
</gene>
<evidence type="ECO:0000256" key="7">
    <source>
        <dbReference type="ARBA" id="ARBA00023242"/>
    </source>
</evidence>
<keyword evidence="4" id="KW-0653">Protein transport</keyword>
<dbReference type="KEGG" id="dpp:DICPUDRAFT_149807"/>
<feature type="transmembrane region" description="Helical" evidence="9">
    <location>
        <begin position="177"/>
        <end position="195"/>
    </location>
</feature>
<dbReference type="Pfam" id="PF05172">
    <property type="entry name" value="RRM_Nup35"/>
    <property type="match status" value="1"/>
</dbReference>
<proteinExistence type="predicted"/>
<dbReference type="PROSITE" id="PS51472">
    <property type="entry name" value="RRM_NUP35"/>
    <property type="match status" value="1"/>
</dbReference>
<dbReference type="GO" id="GO:0051028">
    <property type="term" value="P:mRNA transport"/>
    <property type="evidence" value="ECO:0007669"/>
    <property type="project" value="UniProtKB-UniRule"/>
</dbReference>
<keyword evidence="7 8" id="KW-0539">Nucleus</keyword>
<comment type="subcellular location">
    <subcellularLocation>
        <location evidence="1">Nucleus</location>
        <location evidence="1">Nuclear pore complex</location>
    </subcellularLocation>
</comment>
<sequence>MDNFVLDYILEILYYITLISIGLASFAYGYAYDGKFDRRWVTVYGFPLEIGPSVVNEFSKYGKILEVEYPRQSAANWILLKFESKEIASNLIKNGAIAYTIKSYQNIFPLMVVIVMLVRRIAISKGEVIGCVLGFVGLIVTLFHSLFLKERGLNNSASNSISSSIERNNAKGQTPTFYGDILTLLGAVCLVFYLFPGSHLRKWMPIFCYAFTVTFSASVFLTIGSLVFVNRHGNGIFGWLLSSFILVAIYIACKY</sequence>
<evidence type="ECO:0000256" key="1">
    <source>
        <dbReference type="ARBA" id="ARBA00004567"/>
    </source>
</evidence>
<dbReference type="SUPFAM" id="SSF54928">
    <property type="entry name" value="RNA-binding domain, RBD"/>
    <property type="match status" value="1"/>
</dbReference>
<dbReference type="RefSeq" id="XP_003285894.1">
    <property type="nucleotide sequence ID" value="XM_003285846.1"/>
</dbReference>
<evidence type="ECO:0000256" key="5">
    <source>
        <dbReference type="ARBA" id="ARBA00023010"/>
    </source>
</evidence>
<dbReference type="InterPro" id="IPR035979">
    <property type="entry name" value="RBD_domain_sf"/>
</dbReference>
<evidence type="ECO:0000256" key="4">
    <source>
        <dbReference type="ARBA" id="ARBA00022927"/>
    </source>
</evidence>
<keyword evidence="12" id="KW-1185">Reference proteome</keyword>
<dbReference type="PANTHER" id="PTHR21527">
    <property type="entry name" value="NUCLEOPORIN NUP35"/>
    <property type="match status" value="1"/>
</dbReference>
<dbReference type="GeneID" id="10499538"/>
<evidence type="ECO:0000313" key="12">
    <source>
        <dbReference type="Proteomes" id="UP000001064"/>
    </source>
</evidence>
<dbReference type="Proteomes" id="UP000001064">
    <property type="component" value="Unassembled WGS sequence"/>
</dbReference>
<keyword evidence="2 8" id="KW-0813">Transport</keyword>
<name>F0ZEQ4_DICPU</name>
<keyword evidence="3 8" id="KW-0509">mRNA transport</keyword>
<keyword evidence="5" id="KW-0811">Translocation</keyword>
<dbReference type="GO" id="GO:0005643">
    <property type="term" value="C:nuclear pore"/>
    <property type="evidence" value="ECO:0007669"/>
    <property type="project" value="UniProtKB-SubCell"/>
</dbReference>
<feature type="transmembrane region" description="Helical" evidence="9">
    <location>
        <begin position="235"/>
        <end position="253"/>
    </location>
</feature>
<dbReference type="EMBL" id="GL870996">
    <property type="protein sequence ID" value="EGC37568.1"/>
    <property type="molecule type" value="Genomic_DNA"/>
</dbReference>
<dbReference type="OrthoDB" id="74158at2759"/>
<organism evidence="11 12">
    <name type="scientific">Dictyostelium purpureum</name>
    <name type="common">Slime mold</name>
    <dbReference type="NCBI Taxonomy" id="5786"/>
    <lineage>
        <taxon>Eukaryota</taxon>
        <taxon>Amoebozoa</taxon>
        <taxon>Evosea</taxon>
        <taxon>Eumycetozoa</taxon>
        <taxon>Dictyostelia</taxon>
        <taxon>Dictyosteliales</taxon>
        <taxon>Dictyosteliaceae</taxon>
        <taxon>Dictyostelium</taxon>
    </lineage>
</organism>
<dbReference type="GO" id="GO:0003676">
    <property type="term" value="F:nucleic acid binding"/>
    <property type="evidence" value="ECO:0007669"/>
    <property type="project" value="InterPro"/>
</dbReference>
<dbReference type="AlphaFoldDB" id="F0ZEQ4"/>
<dbReference type="Gene3D" id="3.30.70.330">
    <property type="match status" value="1"/>
</dbReference>
<feature type="domain" description="RRM Nup35-type" evidence="10">
    <location>
        <begin position="35"/>
        <end position="124"/>
    </location>
</feature>
<evidence type="ECO:0000259" key="10">
    <source>
        <dbReference type="PROSITE" id="PS51472"/>
    </source>
</evidence>
<evidence type="ECO:0000256" key="2">
    <source>
        <dbReference type="ARBA" id="ARBA00022448"/>
    </source>
</evidence>
<protein>
    <recommendedName>
        <fullName evidence="10">RRM Nup35-type domain-containing protein</fullName>
    </recommendedName>
</protein>
<accession>F0ZEQ4</accession>
<keyword evidence="6 8" id="KW-0906">Nuclear pore complex</keyword>
<keyword evidence="9" id="KW-0812">Transmembrane</keyword>
<dbReference type="InParanoid" id="F0ZEQ4"/>
<evidence type="ECO:0000313" key="11">
    <source>
        <dbReference type="EMBL" id="EGC37568.1"/>
    </source>
</evidence>
<dbReference type="InterPro" id="IPR007846">
    <property type="entry name" value="RRM_NUP35_dom"/>
</dbReference>
<reference evidence="12" key="1">
    <citation type="journal article" date="2011" name="Genome Biol.">
        <title>Comparative genomics of the social amoebae Dictyostelium discoideum and Dictyostelium purpureum.</title>
        <authorList>
            <consortium name="US DOE Joint Genome Institute (JGI-PGF)"/>
            <person name="Sucgang R."/>
            <person name="Kuo A."/>
            <person name="Tian X."/>
            <person name="Salerno W."/>
            <person name="Parikh A."/>
            <person name="Feasley C.L."/>
            <person name="Dalin E."/>
            <person name="Tu H."/>
            <person name="Huang E."/>
            <person name="Barry K."/>
            <person name="Lindquist E."/>
            <person name="Shapiro H."/>
            <person name="Bruce D."/>
            <person name="Schmutz J."/>
            <person name="Salamov A."/>
            <person name="Fey P."/>
            <person name="Gaudet P."/>
            <person name="Anjard C."/>
            <person name="Babu M.M."/>
            <person name="Basu S."/>
            <person name="Bushmanova Y."/>
            <person name="van der Wel H."/>
            <person name="Katoh-Kurasawa M."/>
            <person name="Dinh C."/>
            <person name="Coutinho P.M."/>
            <person name="Saito T."/>
            <person name="Elias M."/>
            <person name="Schaap P."/>
            <person name="Kay R.R."/>
            <person name="Henrissat B."/>
            <person name="Eichinger L."/>
            <person name="Rivero F."/>
            <person name="Putnam N.H."/>
            <person name="West C.M."/>
            <person name="Loomis W.F."/>
            <person name="Chisholm R.L."/>
            <person name="Shaulsky G."/>
            <person name="Strassmann J.E."/>
            <person name="Queller D.C."/>
            <person name="Kuspa A."/>
            <person name="Grigoriev I.V."/>
        </authorList>
    </citation>
    <scope>NUCLEOTIDE SEQUENCE [LARGE SCALE GENOMIC DNA]</scope>
    <source>
        <strain evidence="12">QSDP1</strain>
    </source>
</reference>
<dbReference type="GO" id="GO:0015031">
    <property type="term" value="P:protein transport"/>
    <property type="evidence" value="ECO:0007669"/>
    <property type="project" value="UniProtKB-KW"/>
</dbReference>
<evidence type="ECO:0000256" key="3">
    <source>
        <dbReference type="ARBA" id="ARBA00022816"/>
    </source>
</evidence>
<keyword evidence="9" id="KW-1133">Transmembrane helix</keyword>
<evidence type="ECO:0000256" key="9">
    <source>
        <dbReference type="SAM" id="Phobius"/>
    </source>
</evidence>
<evidence type="ECO:0000256" key="6">
    <source>
        <dbReference type="ARBA" id="ARBA00023132"/>
    </source>
</evidence>
<dbReference type="PANTHER" id="PTHR21527:SF6">
    <property type="entry name" value="NUCLEOPORIN NUP35"/>
    <property type="match status" value="1"/>
</dbReference>
<evidence type="ECO:0000256" key="8">
    <source>
        <dbReference type="PROSITE-ProRule" id="PRU00804"/>
    </source>
</evidence>
<dbReference type="InterPro" id="IPR012677">
    <property type="entry name" value="Nucleotide-bd_a/b_plait_sf"/>
</dbReference>
<feature type="transmembrane region" description="Helical" evidence="9">
    <location>
        <begin position="12"/>
        <end position="31"/>
    </location>
</feature>
<keyword evidence="9" id="KW-0472">Membrane</keyword>
<feature type="transmembrane region" description="Helical" evidence="9">
    <location>
        <begin position="207"/>
        <end position="229"/>
    </location>
</feature>